<reference evidence="2 3" key="1">
    <citation type="submission" date="2020-05" db="EMBL/GenBank/DDBJ databases">
        <title>Bremerella alba sp. nov., a novel planctomycete isolated from the surface of the macroalga Fucus spiralis.</title>
        <authorList>
            <person name="Godinho O."/>
            <person name="Botelho R."/>
            <person name="Albuquerque L."/>
            <person name="Wiegand S."/>
            <person name="Da Costa M.S."/>
            <person name="Lobo-Da-Cunha A."/>
            <person name="Jogler C."/>
            <person name="Lage O.M."/>
        </authorList>
    </citation>
    <scope>NUCLEOTIDE SEQUENCE [LARGE SCALE GENOMIC DNA]</scope>
    <source>
        <strain evidence="2 3">FF15</strain>
    </source>
</reference>
<gene>
    <name evidence="2" type="ORF">HOV93_05070</name>
</gene>
<dbReference type="EMBL" id="JABRWO010000001">
    <property type="protein sequence ID" value="MBA2113358.1"/>
    <property type="molecule type" value="Genomic_DNA"/>
</dbReference>
<proteinExistence type="predicted"/>
<keyword evidence="1" id="KW-0812">Transmembrane</keyword>
<comment type="caution">
    <text evidence="2">The sequence shown here is derived from an EMBL/GenBank/DDBJ whole genome shotgun (WGS) entry which is preliminary data.</text>
</comment>
<protein>
    <recommendedName>
        <fullName evidence="4">DUF1499 domain-containing protein</fullName>
    </recommendedName>
</protein>
<feature type="transmembrane region" description="Helical" evidence="1">
    <location>
        <begin position="20"/>
        <end position="44"/>
    </location>
</feature>
<dbReference type="Proteomes" id="UP000551616">
    <property type="component" value="Unassembled WGS sequence"/>
</dbReference>
<dbReference type="Pfam" id="PF07386">
    <property type="entry name" value="DUF1499"/>
    <property type="match status" value="1"/>
</dbReference>
<organism evidence="2 3">
    <name type="scientific">Bremerella alba</name>
    <dbReference type="NCBI Taxonomy" id="980252"/>
    <lineage>
        <taxon>Bacteria</taxon>
        <taxon>Pseudomonadati</taxon>
        <taxon>Planctomycetota</taxon>
        <taxon>Planctomycetia</taxon>
        <taxon>Pirellulales</taxon>
        <taxon>Pirellulaceae</taxon>
        <taxon>Bremerella</taxon>
    </lineage>
</organism>
<evidence type="ECO:0008006" key="4">
    <source>
        <dbReference type="Google" id="ProtNLM"/>
    </source>
</evidence>
<sequence length="168" mass="18821">MNQENPTTDSYPPKKVRRMISLYVVLGILAVLIVVPLVALSLIVDDWSRDLTTNHAETTRSHPNEMLRPLTVSGDRPSVAVDVSEAIERLKNWKIESITPEGKRTIIHATRTTKLFKFTDDIRVYLNDVEGGIQITATSQSRVGKGDLGQNPRNIAELMSKVREQVES</sequence>
<dbReference type="AlphaFoldDB" id="A0A7V8V1R5"/>
<name>A0A7V8V1R5_9BACT</name>
<keyword evidence="3" id="KW-1185">Reference proteome</keyword>
<dbReference type="InterPro" id="IPR010865">
    <property type="entry name" value="DUF1499"/>
</dbReference>
<keyword evidence="1" id="KW-0472">Membrane</keyword>
<evidence type="ECO:0000313" key="2">
    <source>
        <dbReference type="EMBL" id="MBA2113358.1"/>
    </source>
</evidence>
<accession>A0A7V8V1R5</accession>
<keyword evidence="1" id="KW-1133">Transmembrane helix</keyword>
<evidence type="ECO:0000256" key="1">
    <source>
        <dbReference type="SAM" id="Phobius"/>
    </source>
</evidence>
<evidence type="ECO:0000313" key="3">
    <source>
        <dbReference type="Proteomes" id="UP000551616"/>
    </source>
</evidence>